<evidence type="ECO:0000313" key="2">
    <source>
        <dbReference type="WBParaSite" id="JU765_v2.g10645.t1"/>
    </source>
</evidence>
<accession>A0AC34PWG3</accession>
<evidence type="ECO:0000313" key="1">
    <source>
        <dbReference type="Proteomes" id="UP000887576"/>
    </source>
</evidence>
<reference evidence="2" key="1">
    <citation type="submission" date="2022-11" db="UniProtKB">
        <authorList>
            <consortium name="WormBaseParasite"/>
        </authorList>
    </citation>
    <scope>IDENTIFICATION</scope>
</reference>
<dbReference type="Proteomes" id="UP000887576">
    <property type="component" value="Unplaced"/>
</dbReference>
<name>A0AC34PWG3_9BILA</name>
<dbReference type="WBParaSite" id="JU765_v2.g10645.t1">
    <property type="protein sequence ID" value="JU765_v2.g10645.t1"/>
    <property type="gene ID" value="JU765_v2.g10645"/>
</dbReference>
<protein>
    <submittedName>
        <fullName evidence="2">Tr-type G domain-containing protein</fullName>
    </submittedName>
</protein>
<sequence>MATLLICSNFRLLSKHLLRKSYVCASFSTGKTTSKINFNVGTIGHIDHGKTTLTSAITKVLSKKGGAKYIKFDEIDKGKEEMERGITINIAHIGYESKNRRYAHTDCPGHSDFIKNMICGTSQMDAAILVIAATDGVMAQTKEHLLLAKQIGLKNIVVFINKADVVQKDDLELVELEARELLSENGFNGDETPVVVGSALQALEDNNIECIEKLVEVLDGLPAPQRKEDAPFLMPIASRVVITGRGTVVVGTVAQGTLKKGEQVQIAGFGSDIKTVATDIQIFRKSVKEVVAGEHCGILCRNLKSTGVERGMWLGAPGSIITSNFLRAELYLLSEEESGKKTGIRSGFTDRIFCSTWDEPGRLLFKEELLMPGEHVSTHLLFINNVPIMKNMPFTLRQGASQKTIGRGIVTDILKPIELQSFAKLKPEELVEKAEVMNV</sequence>
<proteinExistence type="predicted"/>
<organism evidence="1 2">
    <name type="scientific">Panagrolaimus sp. JU765</name>
    <dbReference type="NCBI Taxonomy" id="591449"/>
    <lineage>
        <taxon>Eukaryota</taxon>
        <taxon>Metazoa</taxon>
        <taxon>Ecdysozoa</taxon>
        <taxon>Nematoda</taxon>
        <taxon>Chromadorea</taxon>
        <taxon>Rhabditida</taxon>
        <taxon>Tylenchina</taxon>
        <taxon>Panagrolaimomorpha</taxon>
        <taxon>Panagrolaimoidea</taxon>
        <taxon>Panagrolaimidae</taxon>
        <taxon>Panagrolaimus</taxon>
    </lineage>
</organism>